<accession>I4EK89</accession>
<dbReference type="AlphaFoldDB" id="I4EK89"/>
<sequence>MRGWVPIALAAAITVPGLALELGLFHASSPVSALLLGVAIIGCAFLLSWAAEVIQLDISQGLALALLALIAILPEYIVDATFAWLAASDPSYRAYAVANMTGANRLLIGVAWPLVVLLVWLRTRKRSVTLESGQGLPLIVLLAATIYAFIIPFKGSLSVIDLIVLGALFAFYVWRLAKMPAEEPHLVGPALWVGGLSTGKRRLMTGVLGLFAAGVILLVAEPFAHALVDTGSSLGIDQFLLVQWIAPLASEAPEFVVVGIFAWRGAGSTALGALVSSKINQWTLLIAMLPLVYAIALGRVTGLPLDGHQQEEILLTAAQSLFAILLLMDLRLSLTGAAALFGLFTAQFLIPEIRGPMIGVYILAGLITVVVSRNHIGKAFQDLRASRSLGREQ</sequence>
<feature type="transmembrane region" description="Helical" evidence="5">
    <location>
        <begin position="62"/>
        <end position="86"/>
    </location>
</feature>
<feature type="transmembrane region" description="Helical" evidence="5">
    <location>
        <begin position="282"/>
        <end position="301"/>
    </location>
</feature>
<dbReference type="GO" id="GO:0055085">
    <property type="term" value="P:transmembrane transport"/>
    <property type="evidence" value="ECO:0007669"/>
    <property type="project" value="InterPro"/>
</dbReference>
<dbReference type="Pfam" id="PF01699">
    <property type="entry name" value="Na_Ca_ex"/>
    <property type="match status" value="2"/>
</dbReference>
<feature type="transmembrane region" description="Helical" evidence="5">
    <location>
        <begin position="135"/>
        <end position="153"/>
    </location>
</feature>
<organism evidence="7 8">
    <name type="scientific">Nitrolancea hollandica Lb</name>
    <dbReference type="NCBI Taxonomy" id="1129897"/>
    <lineage>
        <taxon>Bacteria</taxon>
        <taxon>Pseudomonadati</taxon>
        <taxon>Thermomicrobiota</taxon>
        <taxon>Thermomicrobia</taxon>
        <taxon>Sphaerobacterales</taxon>
        <taxon>Sphaerobacterineae</taxon>
        <taxon>Sphaerobacteraceae</taxon>
        <taxon>Nitrolancea</taxon>
    </lineage>
</organism>
<dbReference type="Gene3D" id="1.20.1420.30">
    <property type="entry name" value="NCX, central ion-binding region"/>
    <property type="match status" value="2"/>
</dbReference>
<feature type="domain" description="Sodium/calcium exchanger membrane region" evidence="6">
    <location>
        <begin position="209"/>
        <end position="346"/>
    </location>
</feature>
<feature type="domain" description="Sodium/calcium exchanger membrane region" evidence="6">
    <location>
        <begin position="31"/>
        <end position="175"/>
    </location>
</feature>
<feature type="transmembrane region" description="Helical" evidence="5">
    <location>
        <begin position="106"/>
        <end position="123"/>
    </location>
</feature>
<dbReference type="InterPro" id="IPR044880">
    <property type="entry name" value="NCX_ion-bd_dom_sf"/>
</dbReference>
<dbReference type="Proteomes" id="UP000004221">
    <property type="component" value="Unassembled WGS sequence"/>
</dbReference>
<evidence type="ECO:0000256" key="4">
    <source>
        <dbReference type="ARBA" id="ARBA00023136"/>
    </source>
</evidence>
<evidence type="ECO:0000256" key="5">
    <source>
        <dbReference type="SAM" id="Phobius"/>
    </source>
</evidence>
<evidence type="ECO:0000259" key="6">
    <source>
        <dbReference type="Pfam" id="PF01699"/>
    </source>
</evidence>
<feature type="transmembrane region" description="Helical" evidence="5">
    <location>
        <begin position="207"/>
        <end position="228"/>
    </location>
</feature>
<comment type="subcellular location">
    <subcellularLocation>
        <location evidence="1">Membrane</location>
        <topology evidence="1">Multi-pass membrane protein</topology>
    </subcellularLocation>
</comment>
<keyword evidence="3 5" id="KW-1133">Transmembrane helix</keyword>
<gene>
    <name evidence="7" type="ORF">NITHO_4480002</name>
</gene>
<evidence type="ECO:0000313" key="7">
    <source>
        <dbReference type="EMBL" id="CCF85101.1"/>
    </source>
</evidence>
<evidence type="ECO:0000313" key="8">
    <source>
        <dbReference type="Proteomes" id="UP000004221"/>
    </source>
</evidence>
<feature type="transmembrane region" description="Helical" evidence="5">
    <location>
        <begin position="29"/>
        <end position="50"/>
    </location>
</feature>
<keyword evidence="4 5" id="KW-0472">Membrane</keyword>
<feature type="transmembrane region" description="Helical" evidence="5">
    <location>
        <begin position="358"/>
        <end position="376"/>
    </location>
</feature>
<feature type="transmembrane region" description="Helical" evidence="5">
    <location>
        <begin position="321"/>
        <end position="346"/>
    </location>
</feature>
<dbReference type="EMBL" id="CAGS01000388">
    <property type="protein sequence ID" value="CCF85101.1"/>
    <property type="molecule type" value="Genomic_DNA"/>
</dbReference>
<evidence type="ECO:0000256" key="1">
    <source>
        <dbReference type="ARBA" id="ARBA00004141"/>
    </source>
</evidence>
<keyword evidence="2 5" id="KW-0812">Transmembrane</keyword>
<dbReference type="RefSeq" id="WP_008479765.1">
    <property type="nucleotide sequence ID" value="NZ_CAGS01000388.1"/>
</dbReference>
<keyword evidence="8" id="KW-1185">Reference proteome</keyword>
<comment type="caution">
    <text evidence="7">The sequence shown here is derived from an EMBL/GenBank/DDBJ whole genome shotgun (WGS) entry which is preliminary data.</text>
</comment>
<evidence type="ECO:0000256" key="3">
    <source>
        <dbReference type="ARBA" id="ARBA00022989"/>
    </source>
</evidence>
<protein>
    <submittedName>
        <fullName evidence="7">Sodium/calcium exchanger membrane region</fullName>
    </submittedName>
</protein>
<name>I4EK89_9BACT</name>
<dbReference type="InterPro" id="IPR004837">
    <property type="entry name" value="NaCa_Exmemb"/>
</dbReference>
<proteinExistence type="predicted"/>
<dbReference type="GO" id="GO:0016020">
    <property type="term" value="C:membrane"/>
    <property type="evidence" value="ECO:0007669"/>
    <property type="project" value="UniProtKB-SubCell"/>
</dbReference>
<dbReference type="OrthoDB" id="57558at2"/>
<evidence type="ECO:0000256" key="2">
    <source>
        <dbReference type="ARBA" id="ARBA00022692"/>
    </source>
</evidence>
<reference evidence="7 8" key="1">
    <citation type="journal article" date="2012" name="ISME J.">
        <title>Nitrification expanded: discovery, physiology and genomics of a nitrite-oxidizing bacterium from the phylum Chloroflexi.</title>
        <authorList>
            <person name="Sorokin D.Y."/>
            <person name="Lucker S."/>
            <person name="Vejmelkova D."/>
            <person name="Kostrikina N.A."/>
            <person name="Kleerebezem R."/>
            <person name="Rijpstra W.I."/>
            <person name="Damste J.S."/>
            <person name="Le Paslier D."/>
            <person name="Muyzer G."/>
            <person name="Wagner M."/>
            <person name="van Loosdrecht M.C."/>
            <person name="Daims H."/>
        </authorList>
    </citation>
    <scope>NUCLEOTIDE SEQUENCE [LARGE SCALE GENOMIC DNA]</scope>
    <source>
        <strain evidence="8">none</strain>
    </source>
</reference>
<feature type="transmembrane region" description="Helical" evidence="5">
    <location>
        <begin position="159"/>
        <end position="177"/>
    </location>
</feature>